<dbReference type="AlphaFoldDB" id="J1JS84"/>
<organism evidence="1 2">
    <name type="scientific">Bartonella rattimassiliensis 15908</name>
    <dbReference type="NCBI Taxonomy" id="1094556"/>
    <lineage>
        <taxon>Bacteria</taxon>
        <taxon>Pseudomonadati</taxon>
        <taxon>Pseudomonadota</taxon>
        <taxon>Alphaproteobacteria</taxon>
        <taxon>Hyphomicrobiales</taxon>
        <taxon>Bartonellaceae</taxon>
        <taxon>Bartonella</taxon>
    </lineage>
</organism>
<evidence type="ECO:0000313" key="1">
    <source>
        <dbReference type="EMBL" id="EJF87722.1"/>
    </source>
</evidence>
<reference evidence="1 2" key="1">
    <citation type="submission" date="2012-03" db="EMBL/GenBank/DDBJ databases">
        <title>The Genome Sequence of Bartonella rattimassiliensis 15908.</title>
        <authorList>
            <consortium name="The Broad Institute Genome Sequencing Platform"/>
            <consortium name="The Broad Institute Genome Sequencing Center for Infectious Disease"/>
            <person name="Feldgarden M."/>
            <person name="Kirby J."/>
            <person name="Kosoy M."/>
            <person name="Birtles R."/>
            <person name="Probert W.S."/>
            <person name="Chiaraviglio L."/>
            <person name="Young S.K."/>
            <person name="Zeng Q."/>
            <person name="Gargeya S."/>
            <person name="Fitzgerald M."/>
            <person name="Haas B."/>
            <person name="Abouelleil A."/>
            <person name="Alvarado L."/>
            <person name="Arachchi H.M."/>
            <person name="Berlin A."/>
            <person name="Chapman S.B."/>
            <person name="Gearin G."/>
            <person name="Goldberg J."/>
            <person name="Griggs A."/>
            <person name="Gujja S."/>
            <person name="Hansen M."/>
            <person name="Heiman D."/>
            <person name="Howarth C."/>
            <person name="Larimer J."/>
            <person name="Lui A."/>
            <person name="MacDonald P.J.P."/>
            <person name="McCowen C."/>
            <person name="Montmayeur A."/>
            <person name="Murphy C."/>
            <person name="Neiman D."/>
            <person name="Pearson M."/>
            <person name="Priest M."/>
            <person name="Roberts A."/>
            <person name="Saif S."/>
            <person name="Shea T."/>
            <person name="Sisk P."/>
            <person name="Stolte C."/>
            <person name="Sykes S."/>
            <person name="Wortman J."/>
            <person name="Nusbaum C."/>
            <person name="Birren B."/>
        </authorList>
    </citation>
    <scope>NUCLEOTIDE SEQUENCE [LARGE SCALE GENOMIC DNA]</scope>
    <source>
        <strain evidence="1 2">15908</strain>
    </source>
</reference>
<evidence type="ECO:0000313" key="2">
    <source>
        <dbReference type="Proteomes" id="UP000001077"/>
    </source>
</evidence>
<dbReference type="PATRIC" id="fig|1094556.3.peg.248"/>
<dbReference type="RefSeq" id="WP_007346480.1">
    <property type="nucleotide sequence ID" value="NZ_CALY02000021.1"/>
</dbReference>
<name>J1JS84_9HYPH</name>
<keyword evidence="2" id="KW-1185">Reference proteome</keyword>
<dbReference type="Proteomes" id="UP000001077">
    <property type="component" value="Unassembled WGS sequence"/>
</dbReference>
<accession>J1JS84</accession>
<dbReference type="EMBL" id="AILY01000006">
    <property type="protein sequence ID" value="EJF87722.1"/>
    <property type="molecule type" value="Genomic_DNA"/>
</dbReference>
<dbReference type="STRING" id="1094556.MCY_00176"/>
<dbReference type="OrthoDB" id="7922704at2"/>
<gene>
    <name evidence="1" type="ORF">MCY_00176</name>
</gene>
<sequence>MSYKELFICISTAATASFTGSVTETAKCGAQMPSYLPDSYESAVKDKYKLPLYKLWQYATKNKPSRYNDGVVHHNNKRYPNIQRLFTSYRCLLKRFLQLKVCIKQAPLIESERVFWLKSSVFFRKLNNIGWPHMPYFIHHINFVDWIFAYIRIFFRKEKINNHKKVFVLNSFIAQIYKIKGQQQESAHRTGTFINQTLHNKVYY</sequence>
<proteinExistence type="predicted"/>
<protein>
    <submittedName>
        <fullName evidence="1">Uncharacterized protein</fullName>
    </submittedName>
</protein>
<dbReference type="HOGENOM" id="CLU_1253897_0_0_5"/>
<dbReference type="eggNOG" id="ENOG5033MG5">
    <property type="taxonomic scope" value="Bacteria"/>
</dbReference>
<comment type="caution">
    <text evidence="1">The sequence shown here is derived from an EMBL/GenBank/DDBJ whole genome shotgun (WGS) entry which is preliminary data.</text>
</comment>